<feature type="signal peptide" evidence="1">
    <location>
        <begin position="1"/>
        <end position="17"/>
    </location>
</feature>
<evidence type="ECO:0000313" key="2">
    <source>
        <dbReference type="EMBL" id="MFC5454415.1"/>
    </source>
</evidence>
<sequence length="375" mass="42194">MKHALFLLLATSMVVAADPKPKPEFQYKTEGIQVSIPTADEPRVKAFGPDTIKAAAKYLDDGAICWVREKTCVNCHTTGPYLSERPALSRQLGQPLEEVLADFVKTVPAEVKPQKETEKDGIKYYGGSWTSIWRSLGLAEWDRHVTGKLSAHTKRSLHEMLMRQSADGSFVSYGEVEIPHITTDFELTLQAARAVTAAPGWLSSLKDAELLARIEKMKAWLRTAEPKNDYDRILRLQLAHYMPDVVPQAQRDSALALLSSKQHADGGWSLRDMSALSDWHFKMSDTVVKLVSNLPDAAKPESDAYMTAFAVVLMRQNNIPASDERIQRAIAWLKQEQRVSGRWWMHSLYRGNYHYITYIATAQALKALALCDELH</sequence>
<dbReference type="EMBL" id="JBHSMQ010000002">
    <property type="protein sequence ID" value="MFC5454415.1"/>
    <property type="molecule type" value="Genomic_DNA"/>
</dbReference>
<evidence type="ECO:0000256" key="1">
    <source>
        <dbReference type="SAM" id="SignalP"/>
    </source>
</evidence>
<keyword evidence="1" id="KW-0732">Signal</keyword>
<protein>
    <submittedName>
        <fullName evidence="2">Prenyltransferase/squalene oxidase repeat-containing protein</fullName>
    </submittedName>
</protein>
<evidence type="ECO:0000313" key="3">
    <source>
        <dbReference type="Proteomes" id="UP001596052"/>
    </source>
</evidence>
<dbReference type="SUPFAM" id="SSF48239">
    <property type="entry name" value="Terpenoid cyclases/Protein prenyltransferases"/>
    <property type="match status" value="1"/>
</dbReference>
<comment type="caution">
    <text evidence="2">The sequence shown here is derived from an EMBL/GenBank/DDBJ whole genome shotgun (WGS) entry which is preliminary data.</text>
</comment>
<organism evidence="2 3">
    <name type="scientific">Prosthecobacter fluviatilis</name>
    <dbReference type="NCBI Taxonomy" id="445931"/>
    <lineage>
        <taxon>Bacteria</taxon>
        <taxon>Pseudomonadati</taxon>
        <taxon>Verrucomicrobiota</taxon>
        <taxon>Verrucomicrobiia</taxon>
        <taxon>Verrucomicrobiales</taxon>
        <taxon>Verrucomicrobiaceae</taxon>
        <taxon>Prosthecobacter</taxon>
    </lineage>
</organism>
<dbReference type="CDD" id="cd00688">
    <property type="entry name" value="ISOPREN_C2_like"/>
    <property type="match status" value="1"/>
</dbReference>
<name>A0ABW0KM65_9BACT</name>
<dbReference type="InterPro" id="IPR008930">
    <property type="entry name" value="Terpenoid_cyclase/PrenylTrfase"/>
</dbReference>
<dbReference type="Gene3D" id="1.50.10.20">
    <property type="match status" value="1"/>
</dbReference>
<accession>A0ABW0KM65</accession>
<feature type="chain" id="PRO_5046557064" evidence="1">
    <location>
        <begin position="18"/>
        <end position="375"/>
    </location>
</feature>
<dbReference type="RefSeq" id="WP_377164474.1">
    <property type="nucleotide sequence ID" value="NZ_JBHSMQ010000002.1"/>
</dbReference>
<dbReference type="Proteomes" id="UP001596052">
    <property type="component" value="Unassembled WGS sequence"/>
</dbReference>
<gene>
    <name evidence="2" type="ORF">ACFQDI_06060</name>
</gene>
<keyword evidence="3" id="KW-1185">Reference proteome</keyword>
<reference evidence="3" key="1">
    <citation type="journal article" date="2019" name="Int. J. Syst. Evol. Microbiol.">
        <title>The Global Catalogue of Microorganisms (GCM) 10K type strain sequencing project: providing services to taxonomists for standard genome sequencing and annotation.</title>
        <authorList>
            <consortium name="The Broad Institute Genomics Platform"/>
            <consortium name="The Broad Institute Genome Sequencing Center for Infectious Disease"/>
            <person name="Wu L."/>
            <person name="Ma J."/>
        </authorList>
    </citation>
    <scope>NUCLEOTIDE SEQUENCE [LARGE SCALE GENOMIC DNA]</scope>
    <source>
        <strain evidence="3">CGMCC 4.1469</strain>
    </source>
</reference>
<proteinExistence type="predicted"/>